<evidence type="ECO:0000256" key="10">
    <source>
        <dbReference type="ARBA" id="ARBA00022989"/>
    </source>
</evidence>
<dbReference type="InterPro" id="IPR003593">
    <property type="entry name" value="AAA+_ATPase"/>
</dbReference>
<evidence type="ECO:0000256" key="11">
    <source>
        <dbReference type="ARBA" id="ARBA00023049"/>
    </source>
</evidence>
<dbReference type="PROSITE" id="PS00674">
    <property type="entry name" value="AAA"/>
    <property type="match status" value="1"/>
</dbReference>
<dbReference type="Gene3D" id="3.40.50.300">
    <property type="entry name" value="P-loop containing nucleotide triphosphate hydrolases"/>
    <property type="match status" value="1"/>
</dbReference>
<keyword evidence="5 13" id="KW-0479">Metal-binding</keyword>
<feature type="active site" evidence="13">
    <location>
        <position position="428"/>
    </location>
</feature>
<dbReference type="EC" id="3.4.24.-" evidence="13"/>
<dbReference type="InterPro" id="IPR003959">
    <property type="entry name" value="ATPase_AAA_core"/>
</dbReference>
<keyword evidence="3 13" id="KW-0645">Protease</keyword>
<feature type="binding site" evidence="13">
    <location>
        <position position="427"/>
    </location>
    <ligand>
        <name>Zn(2+)</name>
        <dbReference type="ChEBI" id="CHEBI:29105"/>
        <note>catalytic</note>
    </ligand>
</feature>
<evidence type="ECO:0000313" key="17">
    <source>
        <dbReference type="EMBL" id="MFD2611528.1"/>
    </source>
</evidence>
<sequence>MNRIIRNTGFYLLIFLVTVGIVHFISTQNSQTQTIRYDQFVKAVQDNNVKSVRAQWDGFSYYITGEYKKSPSPDNATFDTRAFDSFDDSPLADKLVEQGALIEVKKMEGENGWLTLLTSIIPFVIMFVLFFFLLNQAQGGGGKVMNFGKSKARLYNEEKKRVTFEDVAGADEEKQELVEVVEFLKDPRKFAAVGARIPKGVLLVGPPGTGKTLLARAVAGEAGVPFFSISGSDFVEMFVGVGASRVRDLFENAKKNAPCIIFIDEIDAVGRQRGAGLGGGHDEREQTLNQLLVEMDGFGANEGIIIVAATNRPDILDPALLRPGRFDRQITVDRPDVKGREAVLKVHARNKPLASDVKLDVIAKYTTGFTGADLENLLNESALIAARRNRKDITMDEIEEAIDRVIVGTQKKSRVISEREKRIVAYHEAGHTISGYYLEHADRVHKVTIVPRGRAGGYLMMLPKEDRMLMTKNELLDRITGLLGGRVAEELFIGEIGTGAYDDFKKATSIARSMIMEYGMSERLGPMQFGSSQGQVFLGRDIGHEQNYSDAIAHEIDQEMQNIIRGCYDRCRELLKEHEAEMHLIAKTLLEKETLDVDQITQLLEQGKITSVSEEAAKEGDVKVNIHKQDEESDGNKFTFEKKMDQAADDDINND</sequence>
<comment type="subunit">
    <text evidence="13">Homohexamer.</text>
</comment>
<accession>A0ABW5P8N2</accession>
<keyword evidence="6 13" id="KW-0547">Nucleotide-binding</keyword>
<comment type="similarity">
    <text evidence="2 13">In the C-terminal section; belongs to the peptidase M41 family.</text>
</comment>
<dbReference type="Gene3D" id="1.10.8.60">
    <property type="match status" value="1"/>
</dbReference>
<comment type="cofactor">
    <cofactor evidence="13">
        <name>Zn(2+)</name>
        <dbReference type="ChEBI" id="CHEBI:29105"/>
    </cofactor>
    <text evidence="13">Binds 1 zinc ion per subunit.</text>
</comment>
<dbReference type="NCBIfam" id="TIGR01241">
    <property type="entry name" value="FtsH_fam"/>
    <property type="match status" value="1"/>
</dbReference>
<dbReference type="InterPro" id="IPR005936">
    <property type="entry name" value="FtsH"/>
</dbReference>
<organism evidence="17 18">
    <name type="scientific">Paenibacillus gansuensis</name>
    <dbReference type="NCBI Taxonomy" id="306542"/>
    <lineage>
        <taxon>Bacteria</taxon>
        <taxon>Bacillati</taxon>
        <taxon>Bacillota</taxon>
        <taxon>Bacilli</taxon>
        <taxon>Bacillales</taxon>
        <taxon>Paenibacillaceae</taxon>
        <taxon>Paenibacillus</taxon>
    </lineage>
</organism>
<evidence type="ECO:0000256" key="5">
    <source>
        <dbReference type="ARBA" id="ARBA00022723"/>
    </source>
</evidence>
<keyword evidence="7 13" id="KW-0378">Hydrolase</keyword>
<dbReference type="InterPro" id="IPR041569">
    <property type="entry name" value="AAA_lid_3"/>
</dbReference>
<name>A0ABW5P8N2_9BACL</name>
<evidence type="ECO:0000256" key="2">
    <source>
        <dbReference type="ARBA" id="ARBA00010044"/>
    </source>
</evidence>
<dbReference type="Pfam" id="PF00004">
    <property type="entry name" value="AAA"/>
    <property type="match status" value="1"/>
</dbReference>
<keyword evidence="9 13" id="KW-0067">ATP-binding</keyword>
<dbReference type="InterPro" id="IPR037219">
    <property type="entry name" value="Peptidase_M41-like"/>
</dbReference>
<dbReference type="InterPro" id="IPR027417">
    <property type="entry name" value="P-loop_NTPase"/>
</dbReference>
<comment type="subcellular location">
    <subcellularLocation>
        <location evidence="13">Cell membrane</location>
        <topology evidence="13">Multi-pass membrane protein</topology>
        <orientation evidence="13">Cytoplasmic side</orientation>
    </subcellularLocation>
    <subcellularLocation>
        <location evidence="1">Membrane</location>
    </subcellularLocation>
</comment>
<dbReference type="InterPro" id="IPR000642">
    <property type="entry name" value="Peptidase_M41"/>
</dbReference>
<comment type="function">
    <text evidence="13">Acts as a processive, ATP-dependent zinc metallopeptidase for both cytoplasmic and membrane proteins. Plays a role in the quality control of integral membrane proteins.</text>
</comment>
<dbReference type="InterPro" id="IPR011546">
    <property type="entry name" value="Pept_M41_FtsH_extracell"/>
</dbReference>
<comment type="similarity">
    <text evidence="14">Belongs to the AAA ATPase family.</text>
</comment>
<dbReference type="PANTHER" id="PTHR23076">
    <property type="entry name" value="METALLOPROTEASE M41 FTSH"/>
    <property type="match status" value="1"/>
</dbReference>
<feature type="binding site" evidence="13">
    <location>
        <position position="431"/>
    </location>
    <ligand>
        <name>Zn(2+)</name>
        <dbReference type="ChEBI" id="CHEBI:29105"/>
        <note>catalytic</note>
    </ligand>
</feature>
<keyword evidence="13" id="KW-1003">Cell membrane</keyword>
<dbReference type="EMBL" id="JBHUME010000003">
    <property type="protein sequence ID" value="MFD2611528.1"/>
    <property type="molecule type" value="Genomic_DNA"/>
</dbReference>
<dbReference type="CDD" id="cd19501">
    <property type="entry name" value="RecA-like_FtsH"/>
    <property type="match status" value="1"/>
</dbReference>
<keyword evidence="18" id="KW-1185">Reference proteome</keyword>
<keyword evidence="11 13" id="KW-0482">Metalloprotease</keyword>
<dbReference type="Gene3D" id="3.30.720.210">
    <property type="match status" value="1"/>
</dbReference>
<evidence type="ECO:0000256" key="15">
    <source>
        <dbReference type="SAM" id="MobiDB-lite"/>
    </source>
</evidence>
<dbReference type="Pfam" id="PF17862">
    <property type="entry name" value="AAA_lid_3"/>
    <property type="match status" value="1"/>
</dbReference>
<evidence type="ECO:0000256" key="1">
    <source>
        <dbReference type="ARBA" id="ARBA00004370"/>
    </source>
</evidence>
<feature type="transmembrane region" description="Helical" evidence="13">
    <location>
        <begin position="9"/>
        <end position="26"/>
    </location>
</feature>
<feature type="transmembrane region" description="Helical" evidence="13">
    <location>
        <begin position="113"/>
        <end position="134"/>
    </location>
</feature>
<dbReference type="HAMAP" id="MF_01458">
    <property type="entry name" value="FtsH"/>
    <property type="match status" value="1"/>
</dbReference>
<feature type="domain" description="AAA+ ATPase" evidence="16">
    <location>
        <begin position="197"/>
        <end position="336"/>
    </location>
</feature>
<dbReference type="Pfam" id="PF06480">
    <property type="entry name" value="FtsH_ext"/>
    <property type="match status" value="1"/>
</dbReference>
<keyword evidence="10 13" id="KW-1133">Transmembrane helix</keyword>
<feature type="region of interest" description="Disordered" evidence="15">
    <location>
        <begin position="626"/>
        <end position="655"/>
    </location>
</feature>
<evidence type="ECO:0000256" key="7">
    <source>
        <dbReference type="ARBA" id="ARBA00022801"/>
    </source>
</evidence>
<evidence type="ECO:0000256" key="14">
    <source>
        <dbReference type="RuleBase" id="RU003651"/>
    </source>
</evidence>
<dbReference type="SUPFAM" id="SSF140990">
    <property type="entry name" value="FtsH protease domain-like"/>
    <property type="match status" value="1"/>
</dbReference>
<dbReference type="PANTHER" id="PTHR23076:SF113">
    <property type="entry name" value="ATP-DEPENDENT ZINC METALLOPROTEASE FTSH 1, CHLOROPLASTIC-RELATED"/>
    <property type="match status" value="1"/>
</dbReference>
<dbReference type="GO" id="GO:0008237">
    <property type="term" value="F:metallopeptidase activity"/>
    <property type="evidence" value="ECO:0007669"/>
    <property type="project" value="UniProtKB-KW"/>
</dbReference>
<dbReference type="RefSeq" id="WP_377600288.1">
    <property type="nucleotide sequence ID" value="NZ_JBHUME010000003.1"/>
</dbReference>
<dbReference type="Pfam" id="PF01434">
    <property type="entry name" value="Peptidase_M41"/>
    <property type="match status" value="1"/>
</dbReference>
<comment type="similarity">
    <text evidence="13">In the central section; belongs to the AAA ATPase family.</text>
</comment>
<comment type="caution">
    <text evidence="17">The sequence shown here is derived from an EMBL/GenBank/DDBJ whole genome shotgun (WGS) entry which is preliminary data.</text>
</comment>
<evidence type="ECO:0000256" key="9">
    <source>
        <dbReference type="ARBA" id="ARBA00022840"/>
    </source>
</evidence>
<evidence type="ECO:0000256" key="12">
    <source>
        <dbReference type="ARBA" id="ARBA00023136"/>
    </source>
</evidence>
<evidence type="ECO:0000256" key="6">
    <source>
        <dbReference type="ARBA" id="ARBA00022741"/>
    </source>
</evidence>
<dbReference type="SMART" id="SM00382">
    <property type="entry name" value="AAA"/>
    <property type="match status" value="1"/>
</dbReference>
<dbReference type="Proteomes" id="UP001597541">
    <property type="component" value="Unassembled WGS sequence"/>
</dbReference>
<evidence type="ECO:0000259" key="16">
    <source>
        <dbReference type="SMART" id="SM00382"/>
    </source>
</evidence>
<evidence type="ECO:0000256" key="4">
    <source>
        <dbReference type="ARBA" id="ARBA00022692"/>
    </source>
</evidence>
<feature type="binding site" evidence="13">
    <location>
        <begin position="205"/>
        <end position="212"/>
    </location>
    <ligand>
        <name>ATP</name>
        <dbReference type="ChEBI" id="CHEBI:30616"/>
    </ligand>
</feature>
<dbReference type="Gene3D" id="1.20.58.760">
    <property type="entry name" value="Peptidase M41"/>
    <property type="match status" value="1"/>
</dbReference>
<evidence type="ECO:0000256" key="13">
    <source>
        <dbReference type="HAMAP-Rule" id="MF_01458"/>
    </source>
</evidence>
<evidence type="ECO:0000313" key="18">
    <source>
        <dbReference type="Proteomes" id="UP001597541"/>
    </source>
</evidence>
<keyword evidence="4 13" id="KW-0812">Transmembrane</keyword>
<dbReference type="SUPFAM" id="SSF52540">
    <property type="entry name" value="P-loop containing nucleoside triphosphate hydrolases"/>
    <property type="match status" value="1"/>
</dbReference>
<gene>
    <name evidence="13 17" type="primary">ftsH</name>
    <name evidence="17" type="ORF">ACFSUF_03725</name>
</gene>
<dbReference type="InterPro" id="IPR003960">
    <property type="entry name" value="ATPase_AAA_CS"/>
</dbReference>
<feature type="binding site" evidence="13">
    <location>
        <position position="503"/>
    </location>
    <ligand>
        <name>Zn(2+)</name>
        <dbReference type="ChEBI" id="CHEBI:29105"/>
        <note>catalytic</note>
    </ligand>
</feature>
<keyword evidence="12 13" id="KW-0472">Membrane</keyword>
<protein>
    <recommendedName>
        <fullName evidence="13">ATP-dependent zinc metalloprotease FtsH</fullName>
        <ecNumber evidence="13">3.4.24.-</ecNumber>
    </recommendedName>
</protein>
<proteinExistence type="inferred from homology"/>
<evidence type="ECO:0000256" key="3">
    <source>
        <dbReference type="ARBA" id="ARBA00022670"/>
    </source>
</evidence>
<evidence type="ECO:0000256" key="8">
    <source>
        <dbReference type="ARBA" id="ARBA00022833"/>
    </source>
</evidence>
<reference evidence="18" key="1">
    <citation type="journal article" date="2019" name="Int. J. Syst. Evol. Microbiol.">
        <title>The Global Catalogue of Microorganisms (GCM) 10K type strain sequencing project: providing services to taxonomists for standard genome sequencing and annotation.</title>
        <authorList>
            <consortium name="The Broad Institute Genomics Platform"/>
            <consortium name="The Broad Institute Genome Sequencing Center for Infectious Disease"/>
            <person name="Wu L."/>
            <person name="Ma J."/>
        </authorList>
    </citation>
    <scope>NUCLEOTIDE SEQUENCE [LARGE SCALE GENOMIC DNA]</scope>
    <source>
        <strain evidence="18">KCTC 3950</strain>
    </source>
</reference>
<keyword evidence="8 13" id="KW-0862">Zinc</keyword>